<protein>
    <recommendedName>
        <fullName evidence="5">Serine/threonine protein kinase</fullName>
    </recommendedName>
</protein>
<feature type="transmembrane region" description="Helical" evidence="2">
    <location>
        <begin position="41"/>
        <end position="63"/>
    </location>
</feature>
<feature type="region of interest" description="Disordered" evidence="1">
    <location>
        <begin position="1"/>
        <end position="34"/>
    </location>
</feature>
<proteinExistence type="predicted"/>
<organism evidence="3 4">
    <name type="scientific">Streptomyces boluensis</name>
    <dbReference type="NCBI Taxonomy" id="1775135"/>
    <lineage>
        <taxon>Bacteria</taxon>
        <taxon>Bacillati</taxon>
        <taxon>Actinomycetota</taxon>
        <taxon>Actinomycetes</taxon>
        <taxon>Kitasatosporales</taxon>
        <taxon>Streptomycetaceae</taxon>
        <taxon>Streptomyces</taxon>
    </lineage>
</organism>
<keyword evidence="2" id="KW-1133">Transmembrane helix</keyword>
<comment type="caution">
    <text evidence="3">The sequence shown here is derived from an EMBL/GenBank/DDBJ whole genome shotgun (WGS) entry which is preliminary data.</text>
</comment>
<keyword evidence="4" id="KW-1185">Reference proteome</keyword>
<evidence type="ECO:0000256" key="1">
    <source>
        <dbReference type="SAM" id="MobiDB-lite"/>
    </source>
</evidence>
<feature type="region of interest" description="Disordered" evidence="1">
    <location>
        <begin position="63"/>
        <end position="104"/>
    </location>
</feature>
<evidence type="ECO:0000313" key="4">
    <source>
        <dbReference type="Proteomes" id="UP000598297"/>
    </source>
</evidence>
<evidence type="ECO:0000256" key="2">
    <source>
        <dbReference type="SAM" id="Phobius"/>
    </source>
</evidence>
<dbReference type="RefSeq" id="WP_161695768.1">
    <property type="nucleotide sequence ID" value="NZ_JAAAHS010000046.1"/>
</dbReference>
<name>A0A964XJX2_9ACTN</name>
<feature type="compositionally biased region" description="Basic and acidic residues" evidence="1">
    <location>
        <begin position="89"/>
        <end position="100"/>
    </location>
</feature>
<reference evidence="3" key="1">
    <citation type="submission" date="2020-01" db="EMBL/GenBank/DDBJ databases">
        <title>Whole-genome analyses of novel actinobacteria.</title>
        <authorList>
            <person name="Sahin N."/>
        </authorList>
    </citation>
    <scope>NUCLEOTIDE SEQUENCE</scope>
    <source>
        <strain evidence="3">YC537</strain>
    </source>
</reference>
<dbReference type="Proteomes" id="UP000598297">
    <property type="component" value="Unassembled WGS sequence"/>
</dbReference>
<accession>A0A964XJX2</accession>
<dbReference type="EMBL" id="JAAAHS010000046">
    <property type="protein sequence ID" value="NBE51610.1"/>
    <property type="molecule type" value="Genomic_DNA"/>
</dbReference>
<keyword evidence="2" id="KW-0812">Transmembrane</keyword>
<gene>
    <name evidence="3" type="ORF">GUY60_09255</name>
</gene>
<evidence type="ECO:0000313" key="3">
    <source>
        <dbReference type="EMBL" id="NBE51610.1"/>
    </source>
</evidence>
<sequence length="218" mass="22006">MAGGDTETAGSGSGRGRLALSVDAGSVPGADGKGRRLSCTVALAVAGALAAVTLGGTFLAGLLPGSTDSASRKPPQAGEQTPGHQGSAKPDEEKPDKEKPGAAVPRSFLGTWEGKAEAMDGLLPAGTVRVVVQQAGPGEKFGTASMTDELGLSTCTDVLVLKKATADEIVATGQAKVKGDARCTSNDHEVRLTRVGDDLNYVSVNPDGGNPKARLSRR</sequence>
<keyword evidence="2" id="KW-0472">Membrane</keyword>
<dbReference type="OrthoDB" id="4312386at2"/>
<feature type="region of interest" description="Disordered" evidence="1">
    <location>
        <begin position="199"/>
        <end position="218"/>
    </location>
</feature>
<dbReference type="AlphaFoldDB" id="A0A964XJX2"/>
<evidence type="ECO:0008006" key="5">
    <source>
        <dbReference type="Google" id="ProtNLM"/>
    </source>
</evidence>